<protein>
    <submittedName>
        <fullName evidence="1">Uncharacterized protein</fullName>
    </submittedName>
</protein>
<evidence type="ECO:0000313" key="1">
    <source>
        <dbReference type="EMBL" id="UYV77855.1"/>
    </source>
</evidence>
<organism evidence="1 2">
    <name type="scientific">Cordylochernes scorpioides</name>
    <dbReference type="NCBI Taxonomy" id="51811"/>
    <lineage>
        <taxon>Eukaryota</taxon>
        <taxon>Metazoa</taxon>
        <taxon>Ecdysozoa</taxon>
        <taxon>Arthropoda</taxon>
        <taxon>Chelicerata</taxon>
        <taxon>Arachnida</taxon>
        <taxon>Pseudoscorpiones</taxon>
        <taxon>Cheliferoidea</taxon>
        <taxon>Chernetidae</taxon>
        <taxon>Cordylochernes</taxon>
    </lineage>
</organism>
<proteinExistence type="predicted"/>
<gene>
    <name evidence="1" type="ORF">LAZ67_15002589</name>
</gene>
<dbReference type="Proteomes" id="UP001235939">
    <property type="component" value="Chromosome 15"/>
</dbReference>
<evidence type="ECO:0000313" key="2">
    <source>
        <dbReference type="Proteomes" id="UP001235939"/>
    </source>
</evidence>
<name>A0ABY6LDU5_9ARAC</name>
<dbReference type="EMBL" id="CP092877">
    <property type="protein sequence ID" value="UYV77855.1"/>
    <property type="molecule type" value="Genomic_DNA"/>
</dbReference>
<keyword evidence="2" id="KW-1185">Reference proteome</keyword>
<accession>A0ABY6LDU5</accession>
<sequence>MNLPCIDVVVRKHCRPSWPVTSQLTCDWLEVGAIGQSDTIMFQELEIYYAGLVPPYAKHRLFFPKRLGLGFRFGNWPSRPHDFWRIGLLKWIDFSSEVTIRCKNDFFSCLASSPSLSVVAVNFLEHSVGFSGTSLPVEGEQQNFPQMGTFWLGNHHFPRAPEIFHDLNFSKTPHMLMPHYTVRLKIHPVRLETTQYDSRFTQYDLRLHSTTKDPHIRLKIHPVRLETTQYDSRPTQYDLSTTQDYTVRLKIHTVRLKTHTVGDLEYTILGEVCQVKSWSLMEMVSHGRRCLNKRTVSGFSQHHSTSCFTSFACYGEDTEERKMVASRIERKEIGKLKNNI</sequence>
<reference evidence="1 2" key="1">
    <citation type="submission" date="2022-01" db="EMBL/GenBank/DDBJ databases">
        <title>A chromosomal length assembly of Cordylochernes scorpioides.</title>
        <authorList>
            <person name="Zeh D."/>
            <person name="Zeh J."/>
        </authorList>
    </citation>
    <scope>NUCLEOTIDE SEQUENCE [LARGE SCALE GENOMIC DNA]</scope>
    <source>
        <strain evidence="1">IN4F17</strain>
        <tissue evidence="1">Whole Body</tissue>
    </source>
</reference>